<keyword evidence="1" id="KW-0812">Transmembrane</keyword>
<proteinExistence type="predicted"/>
<feature type="transmembrane region" description="Helical" evidence="1">
    <location>
        <begin position="86"/>
        <end position="104"/>
    </location>
</feature>
<dbReference type="AlphaFoldDB" id="A0A6C0LZH1"/>
<feature type="transmembrane region" description="Helical" evidence="1">
    <location>
        <begin position="133"/>
        <end position="154"/>
    </location>
</feature>
<dbReference type="EMBL" id="MN740633">
    <property type="protein sequence ID" value="QHU36236.1"/>
    <property type="molecule type" value="Genomic_DNA"/>
</dbReference>
<evidence type="ECO:0000256" key="1">
    <source>
        <dbReference type="SAM" id="Phobius"/>
    </source>
</evidence>
<keyword evidence="1" id="KW-0472">Membrane</keyword>
<organism evidence="2">
    <name type="scientific">viral metagenome</name>
    <dbReference type="NCBI Taxonomy" id="1070528"/>
    <lineage>
        <taxon>unclassified sequences</taxon>
        <taxon>metagenomes</taxon>
        <taxon>organismal metagenomes</taxon>
    </lineage>
</organism>
<keyword evidence="1" id="KW-1133">Transmembrane helix</keyword>
<name>A0A6C0LZH1_9ZZZZ</name>
<sequence>MKCCTTSCGIAATLIAGMAYCTYMGNRSQLVTDYMRSLTEDQRQAYAKITGERRDIYLRGFGLGLLLSAALLGIHHRYATMSRAAMLCSVAAITLGTNYFYYVLSPKSDWMVLHFKQKQDGANWLRVYRGMQVNYHVGLVLGIAGTVLLSNAFYSKN</sequence>
<reference evidence="2" key="1">
    <citation type="journal article" date="2020" name="Nature">
        <title>Giant virus diversity and host interactions through global metagenomics.</title>
        <authorList>
            <person name="Schulz F."/>
            <person name="Roux S."/>
            <person name="Paez-Espino D."/>
            <person name="Jungbluth S."/>
            <person name="Walsh D.A."/>
            <person name="Denef V.J."/>
            <person name="McMahon K.D."/>
            <person name="Konstantinidis K.T."/>
            <person name="Eloe-Fadrosh E.A."/>
            <person name="Kyrpides N.C."/>
            <person name="Woyke T."/>
        </authorList>
    </citation>
    <scope>NUCLEOTIDE SEQUENCE</scope>
    <source>
        <strain evidence="2">GVMAG-S-1035124-57</strain>
    </source>
</reference>
<protein>
    <submittedName>
        <fullName evidence="2">Uncharacterized protein</fullName>
    </submittedName>
</protein>
<accession>A0A6C0LZH1</accession>
<evidence type="ECO:0000313" key="2">
    <source>
        <dbReference type="EMBL" id="QHU36236.1"/>
    </source>
</evidence>
<feature type="transmembrane region" description="Helical" evidence="1">
    <location>
        <begin position="56"/>
        <end position="74"/>
    </location>
</feature>